<dbReference type="InterPro" id="IPR001905">
    <property type="entry name" value="Ammonium_transpt"/>
</dbReference>
<feature type="transmembrane region" description="Helical" evidence="8">
    <location>
        <begin position="179"/>
        <end position="198"/>
    </location>
</feature>
<evidence type="ECO:0000313" key="11">
    <source>
        <dbReference type="Proteomes" id="UP000265703"/>
    </source>
</evidence>
<dbReference type="NCBIfam" id="TIGR00836">
    <property type="entry name" value="amt"/>
    <property type="match status" value="1"/>
</dbReference>
<feature type="transmembrane region" description="Helical" evidence="8">
    <location>
        <begin position="144"/>
        <end position="167"/>
    </location>
</feature>
<keyword evidence="3 8" id="KW-0813">Transport</keyword>
<dbReference type="InterPro" id="IPR024041">
    <property type="entry name" value="NH4_transpt_AmtB-like_dom"/>
</dbReference>
<accession>A0A397T4L9</accession>
<feature type="transmembrane region" description="Helical" evidence="8">
    <location>
        <begin position="27"/>
        <end position="48"/>
    </location>
</feature>
<protein>
    <recommendedName>
        <fullName evidence="8">Ammonium transporter</fullName>
    </recommendedName>
</protein>
<dbReference type="InterPro" id="IPR029020">
    <property type="entry name" value="Ammonium/urea_transptr"/>
</dbReference>
<dbReference type="Pfam" id="PF00909">
    <property type="entry name" value="Ammonium_transp"/>
    <property type="match status" value="1"/>
</dbReference>
<name>A0A397T4L9_9GLOM</name>
<dbReference type="FunFam" id="1.10.3430.10:FF:000003">
    <property type="entry name" value="Ammonium transporter"/>
    <property type="match status" value="1"/>
</dbReference>
<dbReference type="SUPFAM" id="SSF111352">
    <property type="entry name" value="Ammonium transporter"/>
    <property type="match status" value="1"/>
</dbReference>
<keyword evidence="11" id="KW-1185">Reference proteome</keyword>
<comment type="subcellular location">
    <subcellularLocation>
        <location evidence="8">Cell membrane</location>
        <topology evidence="8">Multi-pass membrane protein</topology>
    </subcellularLocation>
    <subcellularLocation>
        <location evidence="1">Membrane</location>
        <topology evidence="1">Multi-pass membrane protein</topology>
    </subcellularLocation>
</comment>
<evidence type="ECO:0000313" key="10">
    <source>
        <dbReference type="EMBL" id="RIA89994.1"/>
    </source>
</evidence>
<dbReference type="PANTHER" id="PTHR43029">
    <property type="entry name" value="AMMONIUM TRANSPORTER MEP2"/>
    <property type="match status" value="1"/>
</dbReference>
<keyword evidence="6 8" id="KW-0472">Membrane</keyword>
<evidence type="ECO:0000256" key="7">
    <source>
        <dbReference type="ARBA" id="ARBA00023177"/>
    </source>
</evidence>
<feature type="domain" description="Ammonium transporter AmtB-like" evidence="9">
    <location>
        <begin position="28"/>
        <end position="430"/>
    </location>
</feature>
<organism evidence="10 11">
    <name type="scientific">Glomus cerebriforme</name>
    <dbReference type="NCBI Taxonomy" id="658196"/>
    <lineage>
        <taxon>Eukaryota</taxon>
        <taxon>Fungi</taxon>
        <taxon>Fungi incertae sedis</taxon>
        <taxon>Mucoromycota</taxon>
        <taxon>Glomeromycotina</taxon>
        <taxon>Glomeromycetes</taxon>
        <taxon>Glomerales</taxon>
        <taxon>Glomeraceae</taxon>
        <taxon>Glomus</taxon>
    </lineage>
</organism>
<evidence type="ECO:0000259" key="9">
    <source>
        <dbReference type="Pfam" id="PF00909"/>
    </source>
</evidence>
<evidence type="ECO:0000256" key="5">
    <source>
        <dbReference type="ARBA" id="ARBA00022989"/>
    </source>
</evidence>
<reference evidence="10 11" key="1">
    <citation type="submission" date="2018-06" db="EMBL/GenBank/DDBJ databases">
        <title>Comparative genomics reveals the genomic features of Rhizophagus irregularis, R. cerebriforme, R. diaphanum and Gigaspora rosea, and their symbiotic lifestyle signature.</title>
        <authorList>
            <person name="Morin E."/>
            <person name="San Clemente H."/>
            <person name="Chen E.C.H."/>
            <person name="De La Providencia I."/>
            <person name="Hainaut M."/>
            <person name="Kuo A."/>
            <person name="Kohler A."/>
            <person name="Murat C."/>
            <person name="Tang N."/>
            <person name="Roy S."/>
            <person name="Loubradou J."/>
            <person name="Henrissat B."/>
            <person name="Grigoriev I.V."/>
            <person name="Corradi N."/>
            <person name="Roux C."/>
            <person name="Martin F.M."/>
        </authorList>
    </citation>
    <scope>NUCLEOTIDE SEQUENCE [LARGE SCALE GENOMIC DNA]</scope>
    <source>
        <strain evidence="10 11">DAOM 227022</strain>
    </source>
</reference>
<evidence type="ECO:0000256" key="3">
    <source>
        <dbReference type="ARBA" id="ARBA00022448"/>
    </source>
</evidence>
<dbReference type="GO" id="GO:0008519">
    <property type="term" value="F:ammonium channel activity"/>
    <property type="evidence" value="ECO:0007669"/>
    <property type="project" value="InterPro"/>
</dbReference>
<dbReference type="AlphaFoldDB" id="A0A397T4L9"/>
<dbReference type="PANTHER" id="PTHR43029:SF10">
    <property type="entry name" value="AMMONIUM TRANSPORTER MEP2"/>
    <property type="match status" value="1"/>
</dbReference>
<dbReference type="Gene3D" id="1.10.3430.10">
    <property type="entry name" value="Ammonium transporter AmtB like domains"/>
    <property type="match status" value="1"/>
</dbReference>
<comment type="similarity">
    <text evidence="2 8">Belongs to the ammonia transporter channel (TC 1.A.11.2) family.</text>
</comment>
<dbReference type="Proteomes" id="UP000265703">
    <property type="component" value="Unassembled WGS sequence"/>
</dbReference>
<evidence type="ECO:0000256" key="6">
    <source>
        <dbReference type="ARBA" id="ARBA00023136"/>
    </source>
</evidence>
<feature type="transmembrane region" description="Helical" evidence="8">
    <location>
        <begin position="60"/>
        <end position="82"/>
    </location>
</feature>
<feature type="transmembrane region" description="Helical" evidence="8">
    <location>
        <begin position="247"/>
        <end position="266"/>
    </location>
</feature>
<feature type="transmembrane region" description="Helical" evidence="8">
    <location>
        <begin position="218"/>
        <end position="235"/>
    </location>
</feature>
<proteinExistence type="inferred from homology"/>
<evidence type="ECO:0000256" key="4">
    <source>
        <dbReference type="ARBA" id="ARBA00022692"/>
    </source>
</evidence>
<evidence type="ECO:0000256" key="2">
    <source>
        <dbReference type="ARBA" id="ARBA00005887"/>
    </source>
</evidence>
<dbReference type="OrthoDB" id="534912at2759"/>
<gene>
    <name evidence="10" type="ORF">C1645_770991</name>
</gene>
<feature type="transmembrane region" description="Helical" evidence="8">
    <location>
        <begin position="372"/>
        <end position="400"/>
    </location>
</feature>
<comment type="caution">
    <text evidence="10">The sequence shown here is derived from an EMBL/GenBank/DDBJ whole genome shotgun (WGS) entry which is preliminary data.</text>
</comment>
<feature type="transmembrane region" description="Helical" evidence="8">
    <location>
        <begin position="117"/>
        <end position="137"/>
    </location>
</feature>
<evidence type="ECO:0000256" key="8">
    <source>
        <dbReference type="RuleBase" id="RU362002"/>
    </source>
</evidence>
<feature type="transmembrane region" description="Helical" evidence="8">
    <location>
        <begin position="333"/>
        <end position="352"/>
    </location>
</feature>
<evidence type="ECO:0000256" key="1">
    <source>
        <dbReference type="ARBA" id="ARBA00004141"/>
    </source>
</evidence>
<keyword evidence="7 8" id="KW-0924">Ammonia transport</keyword>
<feature type="transmembrane region" description="Helical" evidence="8">
    <location>
        <begin position="278"/>
        <end position="298"/>
    </location>
</feature>
<feature type="transmembrane region" description="Helical" evidence="8">
    <location>
        <begin position="304"/>
        <end position="321"/>
    </location>
</feature>
<dbReference type="GO" id="GO:0005886">
    <property type="term" value="C:plasma membrane"/>
    <property type="evidence" value="ECO:0007669"/>
    <property type="project" value="UniProtKB-SubCell"/>
</dbReference>
<dbReference type="STRING" id="658196.A0A397T4L9"/>
<keyword evidence="5 8" id="KW-1133">Transmembrane helix</keyword>
<keyword evidence="4 8" id="KW-0812">Transmembrane</keyword>
<sequence length="476" mass="51109">MSLPATDPPASVEKSQLVENQYFPGDIAWMMTSAAFVWLMIPGVGYFYSGMARSKNALSLILLCVLCVAVVSVQWFIIGYSLTFSTNGNGFIGNVDHAFFRNLRGNPSFASPRIPDLVYAVYQGMFASITPALAIGAAAERARVVPLLVFVFIWTTLVYDVIASWSWSENGWYAKLGGLDFAGGTPVHITSGAAALAYCIKLGKRHGHGTDEFKPHNVANVILGTTMLWFGWFGFNGGSAYSASIRAVMAFTVSNLAASIGGLTWMMIDYRLERKLSALGFCSGAIAGLVCITPGSGYVSPPSAIAFGIVGGACCNFAVKLKHLLDFDDALDVFAVHGVGGVCGNILTGIFAQKDIAALGGQVILGGWLDGHWIQILYQFADSCAGLAYSFCVTYIILFIMDKIPGLNLRVDDDSEERGIDDSELGELAYYHVDRLASIIQSNHLNTATTTATSMSMSNINGGKLPIQQNSNQYFP</sequence>
<dbReference type="EMBL" id="QKYT01000196">
    <property type="protein sequence ID" value="RIA89994.1"/>
    <property type="molecule type" value="Genomic_DNA"/>
</dbReference>